<dbReference type="RefSeq" id="WP_107637726.1">
    <property type="nucleotide sequence ID" value="NZ_JAHCPB010000003.1"/>
</dbReference>
<feature type="compositionally biased region" description="Low complexity" evidence="2">
    <location>
        <begin position="182"/>
        <end position="221"/>
    </location>
</feature>
<evidence type="ECO:0000313" key="3">
    <source>
        <dbReference type="EMBL" id="TRL78586.1"/>
    </source>
</evidence>
<feature type="compositionally biased region" description="Polar residues" evidence="2">
    <location>
        <begin position="102"/>
        <end position="113"/>
    </location>
</feature>
<name>A0AB38PFI3_STAHA</name>
<dbReference type="Pfam" id="PF19258">
    <property type="entry name" value="KxYKxGKxW_sig"/>
    <property type="match status" value="1"/>
</dbReference>
<dbReference type="InterPro" id="IPR022263">
    <property type="entry name" value="KxYKxGKxW"/>
</dbReference>
<dbReference type="EMBL" id="VJMP01000002">
    <property type="protein sequence ID" value="TRL78586.1"/>
    <property type="molecule type" value="Genomic_DNA"/>
</dbReference>
<feature type="compositionally biased region" description="Basic and acidic residues" evidence="2">
    <location>
        <begin position="167"/>
        <end position="181"/>
    </location>
</feature>
<proteinExistence type="predicted"/>
<organism evidence="3 4">
    <name type="scientific">Staphylococcus haemolyticus</name>
    <dbReference type="NCBI Taxonomy" id="1283"/>
    <lineage>
        <taxon>Bacteria</taxon>
        <taxon>Bacillati</taxon>
        <taxon>Bacillota</taxon>
        <taxon>Bacilli</taxon>
        <taxon>Bacillales</taxon>
        <taxon>Staphylococcaceae</taxon>
        <taxon>Staphylococcus</taxon>
    </lineage>
</organism>
<feature type="compositionally biased region" description="Low complexity" evidence="2">
    <location>
        <begin position="123"/>
        <end position="136"/>
    </location>
</feature>
<sequence>MSRKERNFKRSFGQEKARVKLYKSGKQWVKAGIREVQLLKVLGLPFLNKDVEQINNLDTNKDKNFKNQAMKATGLIGGAFTFAMLNDQHAYAASETPMTSEISSTSATVANQNSTEITKSETSESTESTSKSSVESTIDKNSTESTSNKETSNSNASTSTTSTSENEVAKSETSTSEKSKSETSTSEKQADSSTNSTSNNDKSDETSSSNEKSNDSSSSEKNTQKKLAKFQRKVEKRLLIVLRNQRQI</sequence>
<evidence type="ECO:0000256" key="2">
    <source>
        <dbReference type="SAM" id="MobiDB-lite"/>
    </source>
</evidence>
<dbReference type="NCBIfam" id="TIGR03715">
    <property type="entry name" value="KxYKxGKxW"/>
    <property type="match status" value="1"/>
</dbReference>
<accession>A0AB38PFI3</accession>
<evidence type="ECO:0000256" key="1">
    <source>
        <dbReference type="ARBA" id="ARBA00022729"/>
    </source>
</evidence>
<comment type="caution">
    <text evidence="3">The sequence shown here is derived from an EMBL/GenBank/DDBJ whole genome shotgun (WGS) entry which is preliminary data.</text>
</comment>
<dbReference type="Proteomes" id="UP000316594">
    <property type="component" value="Unassembled WGS sequence"/>
</dbReference>
<feature type="compositionally biased region" description="Low complexity" evidence="2">
    <location>
        <begin position="143"/>
        <end position="166"/>
    </location>
</feature>
<reference evidence="3 4" key="1">
    <citation type="submission" date="2019-07" db="EMBL/GenBank/DDBJ databases">
        <title>Genome Sequencing and Assembly of Staphylococcus haemolyticus SDA2.</title>
        <authorList>
            <person name="Emmons C.B."/>
            <person name="Park C."/>
            <person name="Sevigny J.L."/>
            <person name="Andam C."/>
        </authorList>
    </citation>
    <scope>NUCLEOTIDE SEQUENCE [LARGE SCALE GENOMIC DNA]</scope>
    <source>
        <strain evidence="3 4">SDA2</strain>
    </source>
</reference>
<keyword evidence="1" id="KW-0732">Signal</keyword>
<gene>
    <name evidence="3" type="ORF">FNL11_03140</name>
</gene>
<dbReference type="AlphaFoldDB" id="A0AB38PFI3"/>
<feature type="region of interest" description="Disordered" evidence="2">
    <location>
        <begin position="102"/>
        <end position="230"/>
    </location>
</feature>
<evidence type="ECO:0000313" key="4">
    <source>
        <dbReference type="Proteomes" id="UP000316594"/>
    </source>
</evidence>
<protein>
    <submittedName>
        <fullName evidence="3">Uncharacterized protein</fullName>
    </submittedName>
</protein>